<dbReference type="EC" id="1.-.-.-" evidence="7"/>
<keyword evidence="11" id="KW-1185">Reference proteome</keyword>
<sequence length="218" mass="22573">MLGSRVERSNVDALTCLMTRRTATRLVEPGPTTEQLAVMLAAATTAPDHKTLRPWRFVVVRGEARAALADAIRQAAEAVGELAEPVVRKAAGKATRSPALIAVIASRVPGARVPRAEQDASAAAAAQNICLAAHAQGVASAWKSVPLPESDQVRAVFGLTGAEELMGWIELGTLSDAVPIPPREPADLAAVTSELTATGELAVLELAGTTVAVPAQTH</sequence>
<feature type="binding site" evidence="8">
    <location>
        <position position="49"/>
    </location>
    <ligand>
        <name>FMN</name>
        <dbReference type="ChEBI" id="CHEBI:58210"/>
        <note>ligand shared between dimeric partners</note>
    </ligand>
</feature>
<keyword evidence="6 7" id="KW-0520">NAD</keyword>
<dbReference type="Proteomes" id="UP000198802">
    <property type="component" value="Unassembled WGS sequence"/>
</dbReference>
<dbReference type="InterPro" id="IPR026021">
    <property type="entry name" value="YdjA-like"/>
</dbReference>
<protein>
    <recommendedName>
        <fullName evidence="7">Putative NAD(P)H nitroreductase</fullName>
        <ecNumber evidence="7">1.-.-.-</ecNumber>
    </recommendedName>
</protein>
<dbReference type="CDD" id="cd02135">
    <property type="entry name" value="YdjA-like"/>
    <property type="match status" value="1"/>
</dbReference>
<keyword evidence="4 7" id="KW-0521">NADP</keyword>
<feature type="binding site" description="in other chain" evidence="8">
    <location>
        <begin position="142"/>
        <end position="144"/>
    </location>
    <ligand>
        <name>FMN</name>
        <dbReference type="ChEBI" id="CHEBI:58210"/>
        <note>ligand shared between dimeric partners</note>
    </ligand>
</feature>
<evidence type="ECO:0000256" key="1">
    <source>
        <dbReference type="ARBA" id="ARBA00007118"/>
    </source>
</evidence>
<evidence type="ECO:0000259" key="9">
    <source>
        <dbReference type="Pfam" id="PF00881"/>
    </source>
</evidence>
<dbReference type="Gene3D" id="3.40.109.10">
    <property type="entry name" value="NADH Oxidase"/>
    <property type="match status" value="1"/>
</dbReference>
<keyword evidence="2 7" id="KW-0285">Flavoprotein</keyword>
<proteinExistence type="inferred from homology"/>
<evidence type="ECO:0000313" key="10">
    <source>
        <dbReference type="EMBL" id="CUU57251.1"/>
    </source>
</evidence>
<evidence type="ECO:0000256" key="6">
    <source>
        <dbReference type="ARBA" id="ARBA00023027"/>
    </source>
</evidence>
<dbReference type="InterPro" id="IPR052530">
    <property type="entry name" value="NAD(P)H_nitroreductase"/>
</dbReference>
<gene>
    <name evidence="10" type="ORF">Ga0074812_11187</name>
</gene>
<accession>A0A0S4QP87</accession>
<evidence type="ECO:0000256" key="8">
    <source>
        <dbReference type="PIRSR" id="PIRSR000232-1"/>
    </source>
</evidence>
<evidence type="ECO:0000256" key="5">
    <source>
        <dbReference type="ARBA" id="ARBA00023002"/>
    </source>
</evidence>
<feature type="binding site" description="in other chain" evidence="8">
    <location>
        <begin position="20"/>
        <end position="22"/>
    </location>
    <ligand>
        <name>FMN</name>
        <dbReference type="ChEBI" id="CHEBI:58210"/>
        <note>ligand shared between dimeric partners</note>
    </ligand>
</feature>
<reference evidence="11" key="1">
    <citation type="submission" date="2015-11" db="EMBL/GenBank/DDBJ databases">
        <authorList>
            <person name="Varghese N."/>
        </authorList>
    </citation>
    <scope>NUCLEOTIDE SEQUENCE [LARGE SCALE GENOMIC DNA]</scope>
    <source>
        <strain evidence="11">DSM 45899</strain>
    </source>
</reference>
<evidence type="ECO:0000313" key="11">
    <source>
        <dbReference type="Proteomes" id="UP000198802"/>
    </source>
</evidence>
<dbReference type="EMBL" id="FAOZ01000011">
    <property type="protein sequence ID" value="CUU57251.1"/>
    <property type="molecule type" value="Genomic_DNA"/>
</dbReference>
<dbReference type="SUPFAM" id="SSF55469">
    <property type="entry name" value="FMN-dependent nitroreductase-like"/>
    <property type="match status" value="1"/>
</dbReference>
<keyword evidence="5 7" id="KW-0560">Oxidoreductase</keyword>
<dbReference type="Pfam" id="PF00881">
    <property type="entry name" value="Nitroreductase"/>
    <property type="match status" value="1"/>
</dbReference>
<evidence type="ECO:0000256" key="3">
    <source>
        <dbReference type="ARBA" id="ARBA00022643"/>
    </source>
</evidence>
<keyword evidence="3 7" id="KW-0288">FMN</keyword>
<dbReference type="AlphaFoldDB" id="A0A0S4QP87"/>
<comment type="similarity">
    <text evidence="1 7">Belongs to the nitroreductase family.</text>
</comment>
<evidence type="ECO:0000256" key="4">
    <source>
        <dbReference type="ARBA" id="ARBA00022857"/>
    </source>
</evidence>
<dbReference type="InterPro" id="IPR000415">
    <property type="entry name" value="Nitroreductase-like"/>
</dbReference>
<dbReference type="GO" id="GO:0016491">
    <property type="term" value="F:oxidoreductase activity"/>
    <property type="evidence" value="ECO:0007669"/>
    <property type="project" value="UniProtKB-UniRule"/>
</dbReference>
<name>A0A0S4QP87_9ACTN</name>
<dbReference type="PIRSF" id="PIRSF000232">
    <property type="entry name" value="YdjA"/>
    <property type="match status" value="1"/>
</dbReference>
<evidence type="ECO:0000256" key="2">
    <source>
        <dbReference type="ARBA" id="ARBA00022630"/>
    </source>
</evidence>
<dbReference type="InterPro" id="IPR029479">
    <property type="entry name" value="Nitroreductase"/>
</dbReference>
<comment type="cofactor">
    <cofactor evidence="8">
        <name>FMN</name>
        <dbReference type="ChEBI" id="CHEBI:58210"/>
    </cofactor>
    <text evidence="8">Binds 1 FMN per subunit.</text>
</comment>
<dbReference type="PANTHER" id="PTHR43821">
    <property type="entry name" value="NAD(P)H NITROREDUCTASE YDJA-RELATED"/>
    <property type="match status" value="1"/>
</dbReference>
<evidence type="ECO:0000256" key="7">
    <source>
        <dbReference type="PIRNR" id="PIRNR000232"/>
    </source>
</evidence>
<dbReference type="PANTHER" id="PTHR43821:SF1">
    <property type="entry name" value="NAD(P)H NITROREDUCTASE YDJA-RELATED"/>
    <property type="match status" value="1"/>
</dbReference>
<organism evidence="10 11">
    <name type="scientific">Parafrankia irregularis</name>
    <dbReference type="NCBI Taxonomy" id="795642"/>
    <lineage>
        <taxon>Bacteria</taxon>
        <taxon>Bacillati</taxon>
        <taxon>Actinomycetota</taxon>
        <taxon>Actinomycetes</taxon>
        <taxon>Frankiales</taxon>
        <taxon>Frankiaceae</taxon>
        <taxon>Parafrankia</taxon>
    </lineage>
</organism>
<feature type="domain" description="Nitroreductase" evidence="9">
    <location>
        <begin position="28"/>
        <end position="172"/>
    </location>
</feature>